<reference evidence="2 3" key="1">
    <citation type="journal article" date="2019" name="Int. J. Syst. Evol. Microbiol.">
        <title>The Global Catalogue of Microorganisms (GCM) 10K type strain sequencing project: providing services to taxonomists for standard genome sequencing and annotation.</title>
        <authorList>
            <consortium name="The Broad Institute Genomics Platform"/>
            <consortium name="The Broad Institute Genome Sequencing Center for Infectious Disease"/>
            <person name="Wu L."/>
            <person name="Ma J."/>
        </authorList>
    </citation>
    <scope>NUCLEOTIDE SEQUENCE [LARGE SCALE GENOMIC DNA]</scope>
    <source>
        <strain evidence="2 3">JCM 14046</strain>
    </source>
</reference>
<keyword evidence="3" id="KW-1185">Reference proteome</keyword>
<proteinExistence type="predicted"/>
<evidence type="ECO:0008006" key="4">
    <source>
        <dbReference type="Google" id="ProtNLM"/>
    </source>
</evidence>
<gene>
    <name evidence="2" type="ORF">GCM10009737_17070</name>
</gene>
<dbReference type="RefSeq" id="WP_344006122.1">
    <property type="nucleotide sequence ID" value="NZ_BAAAMY010000004.1"/>
</dbReference>
<dbReference type="Pfam" id="PF07332">
    <property type="entry name" value="Phage_holin_3_6"/>
    <property type="match status" value="1"/>
</dbReference>
<keyword evidence="1" id="KW-0812">Transmembrane</keyword>
<keyword evidence="1" id="KW-0472">Membrane</keyword>
<dbReference type="InterPro" id="IPR009937">
    <property type="entry name" value="Phage_holin_3_6"/>
</dbReference>
<protein>
    <recommendedName>
        <fullName evidence="4">Phage holin family protein</fullName>
    </recommendedName>
</protein>
<keyword evidence="1" id="KW-1133">Transmembrane helix</keyword>
<comment type="caution">
    <text evidence="2">The sequence shown here is derived from an EMBL/GenBank/DDBJ whole genome shotgun (WGS) entry which is preliminary data.</text>
</comment>
<feature type="transmembrane region" description="Helical" evidence="1">
    <location>
        <begin position="84"/>
        <end position="105"/>
    </location>
</feature>
<feature type="transmembrane region" description="Helical" evidence="1">
    <location>
        <begin position="55"/>
        <end position="78"/>
    </location>
</feature>
<evidence type="ECO:0000313" key="3">
    <source>
        <dbReference type="Proteomes" id="UP001501612"/>
    </source>
</evidence>
<evidence type="ECO:0000256" key="1">
    <source>
        <dbReference type="SAM" id="Phobius"/>
    </source>
</evidence>
<sequence>MTTRPTPSGDPADATTGELLSRLAQQTSDLVRSEMQLAKVEMTAKAKHAGIGAGLFGAAGVLALYGGGALVATAIAALALVLDLWLAALIVTVVLFAVAGAVALVGRKQVTEATPAAPQTTIDNVKADVAAVQEARSHER</sequence>
<evidence type="ECO:0000313" key="2">
    <source>
        <dbReference type="EMBL" id="GAA1916207.1"/>
    </source>
</evidence>
<accession>A0ABN2PB30</accession>
<organism evidence="2 3">
    <name type="scientific">Nocardioides lentus</name>
    <dbReference type="NCBI Taxonomy" id="338077"/>
    <lineage>
        <taxon>Bacteria</taxon>
        <taxon>Bacillati</taxon>
        <taxon>Actinomycetota</taxon>
        <taxon>Actinomycetes</taxon>
        <taxon>Propionibacteriales</taxon>
        <taxon>Nocardioidaceae</taxon>
        <taxon>Nocardioides</taxon>
    </lineage>
</organism>
<name>A0ABN2PB30_9ACTN</name>
<dbReference type="EMBL" id="BAAAMY010000004">
    <property type="protein sequence ID" value="GAA1916207.1"/>
    <property type="molecule type" value="Genomic_DNA"/>
</dbReference>
<dbReference type="Proteomes" id="UP001501612">
    <property type="component" value="Unassembled WGS sequence"/>
</dbReference>